<comment type="caution">
    <text evidence="3">The sequence shown here is derived from an EMBL/GenBank/DDBJ whole genome shotgun (WGS) entry which is preliminary data.</text>
</comment>
<protein>
    <recommendedName>
        <fullName evidence="2">Acetyl xylan esterase domain-containing protein</fullName>
    </recommendedName>
</protein>
<dbReference type="EMBL" id="BOOG01000019">
    <property type="protein sequence ID" value="GIH70046.1"/>
    <property type="molecule type" value="Genomic_DNA"/>
</dbReference>
<feature type="domain" description="Acetyl xylan esterase" evidence="2">
    <location>
        <begin position="22"/>
        <end position="72"/>
    </location>
</feature>
<feature type="region of interest" description="Disordered" evidence="1">
    <location>
        <begin position="1"/>
        <end position="26"/>
    </location>
</feature>
<name>A0A8J3R687_9ACTN</name>
<dbReference type="InterPro" id="IPR008391">
    <property type="entry name" value="AXE1_dom"/>
</dbReference>
<dbReference type="Proteomes" id="UP000610966">
    <property type="component" value="Unassembled WGS sequence"/>
</dbReference>
<dbReference type="Pfam" id="PF05448">
    <property type="entry name" value="AXE1"/>
    <property type="match status" value="1"/>
</dbReference>
<gene>
    <name evidence="3" type="ORF">Mth01_22990</name>
</gene>
<keyword evidence="4" id="KW-1185">Reference proteome</keyword>
<dbReference type="Gene3D" id="3.40.50.1820">
    <property type="entry name" value="alpha/beta hydrolase"/>
    <property type="match status" value="1"/>
</dbReference>
<dbReference type="InterPro" id="IPR029058">
    <property type="entry name" value="AB_hydrolase_fold"/>
</dbReference>
<proteinExistence type="predicted"/>
<dbReference type="RefSeq" id="WP_275408927.1">
    <property type="nucleotide sequence ID" value="NZ_BOOG01000019.1"/>
</dbReference>
<evidence type="ECO:0000259" key="2">
    <source>
        <dbReference type="Pfam" id="PF05448"/>
    </source>
</evidence>
<evidence type="ECO:0000313" key="4">
    <source>
        <dbReference type="Proteomes" id="UP000610966"/>
    </source>
</evidence>
<accession>A0A8J3R687</accession>
<sequence>MPGRPGAGSARHPAAPSPLQAAHTPAQFSVGLHDGVTPLSTVFAAYNHYAGPKDISAWPFNGHEGGGSQPAQEMLGIARKALS</sequence>
<dbReference type="AlphaFoldDB" id="A0A8J3R687"/>
<organism evidence="3 4">
    <name type="scientific">Sphaerimonospora thailandensis</name>
    <dbReference type="NCBI Taxonomy" id="795644"/>
    <lineage>
        <taxon>Bacteria</taxon>
        <taxon>Bacillati</taxon>
        <taxon>Actinomycetota</taxon>
        <taxon>Actinomycetes</taxon>
        <taxon>Streptosporangiales</taxon>
        <taxon>Streptosporangiaceae</taxon>
        <taxon>Sphaerimonospora</taxon>
    </lineage>
</organism>
<evidence type="ECO:0000313" key="3">
    <source>
        <dbReference type="EMBL" id="GIH70046.1"/>
    </source>
</evidence>
<feature type="region of interest" description="Disordered" evidence="1">
    <location>
        <begin position="60"/>
        <end position="83"/>
    </location>
</feature>
<evidence type="ECO:0000256" key="1">
    <source>
        <dbReference type="SAM" id="MobiDB-lite"/>
    </source>
</evidence>
<reference evidence="3" key="1">
    <citation type="submission" date="2021-01" db="EMBL/GenBank/DDBJ databases">
        <title>Whole genome shotgun sequence of Sphaerimonospora thailandensis NBRC 107569.</title>
        <authorList>
            <person name="Komaki H."/>
            <person name="Tamura T."/>
        </authorList>
    </citation>
    <scope>NUCLEOTIDE SEQUENCE</scope>
    <source>
        <strain evidence="3">NBRC 107569</strain>
    </source>
</reference>